<dbReference type="Pfam" id="PF16561">
    <property type="entry name" value="AMPK1_CBM"/>
    <property type="match status" value="1"/>
</dbReference>
<comment type="similarity">
    <text evidence="1">Belongs to the 5'-AMP-activated protein kinase beta subunit family.</text>
</comment>
<evidence type="ECO:0000259" key="2">
    <source>
        <dbReference type="Pfam" id="PF16561"/>
    </source>
</evidence>
<dbReference type="AlphaFoldDB" id="A0A7C4Y4J0"/>
<dbReference type="InterPro" id="IPR032640">
    <property type="entry name" value="AMPK1_CBM"/>
</dbReference>
<dbReference type="PANTHER" id="PTHR10343:SF84">
    <property type="entry name" value="5'-AMP-ACTIVATED PROTEIN KINASE SUBUNIT BETA-1"/>
    <property type="match status" value="1"/>
</dbReference>
<dbReference type="InterPro" id="IPR014756">
    <property type="entry name" value="Ig_E-set"/>
</dbReference>
<sequence>MILIFLSLFPKSTDEGVLFTYYSPDANIVFISGDFNGWGRTPMEKDTLGNWYVILKLKPDRYEYKYIVDGEWVQDPDNPVRAGEYGNSVIIVDENGNVLIPYSSYLSFKGKNRMKLFYFNDSLLKMDIDSRLDILVMLSSVDAMARLRYKGNLYLQRSRSTYNLKDFEISGFYNINSLKSDDNFNMIGNEGKYRDSLGENMSGVFIKKGNNFIFYSNNNNDGSDIYGLRLKTDFSYFNIGFLSRIEDYLNMRTIVDSNRTYFLKEKNEGFGIDLGYRFISFEVLRMKRFNITYRLKEGNDYVDYKKIENYYTQDILSLKVKKYFEFLSEFEKLSFRDNEKISSLRMNMNWCFNNISINLNNIYFINKSRWEYLFYNSYISRISSKEIMNIGYRNIGSFSIVYKYSNRFLKISIDGTYSPVLFSQYYTFEFTPVIETKGKIGIGEDTRFIYYHYNFREYYISPFIYIFVKPFGNSYIRISYGLDPLDDEDRLRGREDFLESNGVNIDRYRIYNNFIDILRNAEKEMRNYGRIEIKAEVNFP</sequence>
<reference evidence="3" key="1">
    <citation type="journal article" date="2020" name="mSystems">
        <title>Genome- and Community-Level Interaction Insights into Carbon Utilization and Element Cycling Functions of Hydrothermarchaeota in Hydrothermal Sediment.</title>
        <authorList>
            <person name="Zhou Z."/>
            <person name="Liu Y."/>
            <person name="Xu W."/>
            <person name="Pan J."/>
            <person name="Luo Z.H."/>
            <person name="Li M."/>
        </authorList>
    </citation>
    <scope>NUCLEOTIDE SEQUENCE [LARGE SCALE GENOMIC DNA]</scope>
    <source>
        <strain evidence="3">SpSt-780</strain>
    </source>
</reference>
<dbReference type="PANTHER" id="PTHR10343">
    <property type="entry name" value="5'-AMP-ACTIVATED PROTEIN KINASE , BETA SUBUNIT"/>
    <property type="match status" value="1"/>
</dbReference>
<evidence type="ECO:0000313" key="3">
    <source>
        <dbReference type="EMBL" id="HGW91182.1"/>
    </source>
</evidence>
<gene>
    <name evidence="3" type="ORF">ENV67_01400</name>
</gene>
<dbReference type="InterPro" id="IPR013783">
    <property type="entry name" value="Ig-like_fold"/>
</dbReference>
<dbReference type="EMBL" id="DTHG01000017">
    <property type="protein sequence ID" value="HGW91182.1"/>
    <property type="molecule type" value="Genomic_DNA"/>
</dbReference>
<dbReference type="CDD" id="cd02859">
    <property type="entry name" value="E_set_AMPKbeta_like_N"/>
    <property type="match status" value="1"/>
</dbReference>
<name>A0A7C4Y4J0_UNCW3</name>
<proteinExistence type="inferred from homology"/>
<dbReference type="InterPro" id="IPR050827">
    <property type="entry name" value="CRP1_MDG1_kinase"/>
</dbReference>
<accession>A0A7C4Y4J0</accession>
<dbReference type="Gene3D" id="2.60.40.10">
    <property type="entry name" value="Immunoglobulins"/>
    <property type="match status" value="1"/>
</dbReference>
<evidence type="ECO:0000256" key="1">
    <source>
        <dbReference type="ARBA" id="ARBA00010926"/>
    </source>
</evidence>
<feature type="domain" description="AMP-activated protein kinase glycogen-binding" evidence="2">
    <location>
        <begin position="23"/>
        <end position="92"/>
    </location>
</feature>
<organism evidence="3">
    <name type="scientific">candidate division WOR-3 bacterium</name>
    <dbReference type="NCBI Taxonomy" id="2052148"/>
    <lineage>
        <taxon>Bacteria</taxon>
        <taxon>Bacteria division WOR-3</taxon>
    </lineage>
</organism>
<protein>
    <recommendedName>
        <fullName evidence="2">AMP-activated protein kinase glycogen-binding domain-containing protein</fullName>
    </recommendedName>
</protein>
<comment type="caution">
    <text evidence="3">The sequence shown here is derived from an EMBL/GenBank/DDBJ whole genome shotgun (WGS) entry which is preliminary data.</text>
</comment>
<dbReference type="SUPFAM" id="SSF81296">
    <property type="entry name" value="E set domains"/>
    <property type="match status" value="1"/>
</dbReference>